<evidence type="ECO:0000313" key="2">
    <source>
        <dbReference type="Proteomes" id="UP000465778"/>
    </source>
</evidence>
<name>A0A800MXY8_CYTFI</name>
<comment type="caution">
    <text evidence="1">The sequence shown here is derived from an EMBL/GenBank/DDBJ whole genome shotgun (WGS) entry which is preliminary data.</text>
</comment>
<protein>
    <submittedName>
        <fullName evidence="1">Uncharacterized protein</fullName>
    </submittedName>
</protein>
<organism evidence="1 2">
    <name type="scientific">Cytobacillus firmus</name>
    <name type="common">Bacillus firmus</name>
    <dbReference type="NCBI Taxonomy" id="1399"/>
    <lineage>
        <taxon>Bacteria</taxon>
        <taxon>Bacillati</taxon>
        <taxon>Bacillota</taxon>
        <taxon>Bacilli</taxon>
        <taxon>Bacillales</taxon>
        <taxon>Bacillaceae</taxon>
        <taxon>Cytobacillus</taxon>
    </lineage>
</organism>
<gene>
    <name evidence="1" type="ORF">KIS1582_1810</name>
</gene>
<dbReference type="Proteomes" id="UP000465778">
    <property type="component" value="Unassembled WGS sequence"/>
</dbReference>
<dbReference type="AlphaFoldDB" id="A0A800MXY8"/>
<sequence length="71" mass="8204">MAIFFIFTIRRILQIDWTAYVKISTCVQGLILIVIDPALYYNKNEQLECSKSSKGVHRLSESLARIKEHSC</sequence>
<dbReference type="EMBL" id="VDEM01000015">
    <property type="protein sequence ID" value="KAF0824451.1"/>
    <property type="molecule type" value="Genomic_DNA"/>
</dbReference>
<evidence type="ECO:0000313" key="1">
    <source>
        <dbReference type="EMBL" id="KAF0824451.1"/>
    </source>
</evidence>
<proteinExistence type="predicted"/>
<accession>A0A800MXY8</accession>
<reference evidence="1 2" key="1">
    <citation type="journal article" date="2020" name="G3 (Bethesda)">
        <title>Whole Genome Sequencing and Comparative Genomics of Two Nematicidal Bacillus Strains Reveals a Wide Range of Possible Virulence Factors.</title>
        <authorList>
            <person name="Susic N."/>
            <person name="Janezic S."/>
            <person name="Rupnik M."/>
            <person name="Geric Stare B."/>
        </authorList>
    </citation>
    <scope>NUCLEOTIDE SEQUENCE [LARGE SCALE GENOMIC DNA]</scope>
    <source>
        <strain evidence="1 2">I-1582</strain>
    </source>
</reference>
<dbReference type="RefSeq" id="WP_335436468.1">
    <property type="nucleotide sequence ID" value="NZ_JBALOT010000066.1"/>
</dbReference>